<evidence type="ECO:0000313" key="3">
    <source>
        <dbReference type="Proteomes" id="UP000276133"/>
    </source>
</evidence>
<protein>
    <submittedName>
        <fullName evidence="2">Uncharacterized protein</fullName>
    </submittedName>
</protein>
<evidence type="ECO:0000256" key="1">
    <source>
        <dbReference type="SAM" id="MobiDB-lite"/>
    </source>
</evidence>
<gene>
    <name evidence="2" type="ORF">BpHYR1_031409</name>
</gene>
<organism evidence="2 3">
    <name type="scientific">Brachionus plicatilis</name>
    <name type="common">Marine rotifer</name>
    <name type="synonym">Brachionus muelleri</name>
    <dbReference type="NCBI Taxonomy" id="10195"/>
    <lineage>
        <taxon>Eukaryota</taxon>
        <taxon>Metazoa</taxon>
        <taxon>Spiralia</taxon>
        <taxon>Gnathifera</taxon>
        <taxon>Rotifera</taxon>
        <taxon>Eurotatoria</taxon>
        <taxon>Monogononta</taxon>
        <taxon>Pseudotrocha</taxon>
        <taxon>Ploima</taxon>
        <taxon>Brachionidae</taxon>
        <taxon>Brachionus</taxon>
    </lineage>
</organism>
<accession>A0A3M7QDS0</accession>
<reference evidence="2 3" key="1">
    <citation type="journal article" date="2018" name="Sci. Rep.">
        <title>Genomic signatures of local adaptation to the degree of environmental predictability in rotifers.</title>
        <authorList>
            <person name="Franch-Gras L."/>
            <person name="Hahn C."/>
            <person name="Garcia-Roger E.M."/>
            <person name="Carmona M.J."/>
            <person name="Serra M."/>
            <person name="Gomez A."/>
        </authorList>
    </citation>
    <scope>NUCLEOTIDE SEQUENCE [LARGE SCALE GENOMIC DNA]</scope>
    <source>
        <strain evidence="2">HYR1</strain>
    </source>
</reference>
<evidence type="ECO:0000313" key="2">
    <source>
        <dbReference type="EMBL" id="RNA09344.1"/>
    </source>
</evidence>
<dbReference type="EMBL" id="REGN01006478">
    <property type="protein sequence ID" value="RNA09344.1"/>
    <property type="molecule type" value="Genomic_DNA"/>
</dbReference>
<sequence>MDHKYTNVDCQKEANTSEEKIIITDICSLHQGLKRIIFVPKSKSNQLNSDSSRTTETWETQNKTKTLWSKVN</sequence>
<keyword evidence="3" id="KW-1185">Reference proteome</keyword>
<comment type="caution">
    <text evidence="2">The sequence shown here is derived from an EMBL/GenBank/DDBJ whole genome shotgun (WGS) entry which is preliminary data.</text>
</comment>
<dbReference type="AlphaFoldDB" id="A0A3M7QDS0"/>
<feature type="region of interest" description="Disordered" evidence="1">
    <location>
        <begin position="44"/>
        <end position="72"/>
    </location>
</feature>
<proteinExistence type="predicted"/>
<name>A0A3M7QDS0_BRAPC</name>
<dbReference type="Proteomes" id="UP000276133">
    <property type="component" value="Unassembled WGS sequence"/>
</dbReference>